<dbReference type="Gene3D" id="2.40.420.20">
    <property type="match status" value="1"/>
</dbReference>
<dbReference type="AlphaFoldDB" id="A0A518B388"/>
<evidence type="ECO:0000256" key="5">
    <source>
        <dbReference type="SAM" id="Phobius"/>
    </source>
</evidence>
<feature type="domain" description="EF-hand" evidence="6">
    <location>
        <begin position="548"/>
        <end position="583"/>
    </location>
</feature>
<feature type="region of interest" description="Disordered" evidence="4">
    <location>
        <begin position="474"/>
        <end position="553"/>
    </location>
</feature>
<evidence type="ECO:0000256" key="3">
    <source>
        <dbReference type="SAM" id="Coils"/>
    </source>
</evidence>
<dbReference type="InterPro" id="IPR011992">
    <property type="entry name" value="EF-hand-dom_pair"/>
</dbReference>
<evidence type="ECO:0000256" key="1">
    <source>
        <dbReference type="ARBA" id="ARBA00004196"/>
    </source>
</evidence>
<evidence type="ECO:0000256" key="4">
    <source>
        <dbReference type="SAM" id="MobiDB-lite"/>
    </source>
</evidence>
<dbReference type="PANTHER" id="PTHR32347">
    <property type="entry name" value="EFFLUX SYSTEM COMPONENT YKNX-RELATED"/>
    <property type="match status" value="1"/>
</dbReference>
<dbReference type="InterPro" id="IPR058649">
    <property type="entry name" value="CzcB_C"/>
</dbReference>
<dbReference type="Pfam" id="PF25975">
    <property type="entry name" value="CzcB_C"/>
    <property type="match status" value="1"/>
</dbReference>
<keyword evidence="8" id="KW-1185">Reference proteome</keyword>
<keyword evidence="5" id="KW-0472">Membrane</keyword>
<dbReference type="PROSITE" id="PS50222">
    <property type="entry name" value="EF_HAND_2"/>
    <property type="match status" value="1"/>
</dbReference>
<name>A0A518B388_9BACT</name>
<feature type="coiled-coil region" evidence="3">
    <location>
        <begin position="238"/>
        <end position="272"/>
    </location>
</feature>
<evidence type="ECO:0000313" key="8">
    <source>
        <dbReference type="Proteomes" id="UP000317093"/>
    </source>
</evidence>
<dbReference type="Proteomes" id="UP000317093">
    <property type="component" value="Chromosome"/>
</dbReference>
<dbReference type="InterPro" id="IPR002048">
    <property type="entry name" value="EF_hand_dom"/>
</dbReference>
<organism evidence="7 8">
    <name type="scientific">Kolteria novifilia</name>
    <dbReference type="NCBI Taxonomy" id="2527975"/>
    <lineage>
        <taxon>Bacteria</taxon>
        <taxon>Pseudomonadati</taxon>
        <taxon>Planctomycetota</taxon>
        <taxon>Planctomycetia</taxon>
        <taxon>Kolteriales</taxon>
        <taxon>Kolteriaceae</taxon>
        <taxon>Kolteria</taxon>
    </lineage>
</organism>
<dbReference type="InterPro" id="IPR050465">
    <property type="entry name" value="UPF0194_transport"/>
</dbReference>
<keyword evidence="5" id="KW-0812">Transmembrane</keyword>
<dbReference type="Gene3D" id="2.40.30.170">
    <property type="match status" value="1"/>
</dbReference>
<keyword evidence="2 3" id="KW-0175">Coiled coil</keyword>
<dbReference type="RefSeq" id="WP_145258051.1">
    <property type="nucleotide sequence ID" value="NZ_CP036279.1"/>
</dbReference>
<comment type="subcellular location">
    <subcellularLocation>
        <location evidence="1">Cell envelope</location>
    </subcellularLocation>
</comment>
<gene>
    <name evidence="7" type="primary">macA_1</name>
    <name evidence="7" type="ORF">Pan216_23230</name>
</gene>
<dbReference type="GO" id="GO:0015562">
    <property type="term" value="F:efflux transmembrane transporter activity"/>
    <property type="evidence" value="ECO:0007669"/>
    <property type="project" value="InterPro"/>
</dbReference>
<dbReference type="EMBL" id="CP036279">
    <property type="protein sequence ID" value="QDU61463.1"/>
    <property type="molecule type" value="Genomic_DNA"/>
</dbReference>
<protein>
    <submittedName>
        <fullName evidence="7">Macrolide export protein MacA</fullName>
    </submittedName>
</protein>
<sequence>MSVAEPASTPRTKRSKSDGPRYASRWIISILALCLIGAVVWTSPTFLRPMLETGDGLAGSIQTAPVRRGTLRINVTEDGNVESASNIELKCMVQGGTTILSIIEDGTRVTEGTELVRFEASNIEQAITEQTIAYERARSSYIQALETYESATIAVKEYFEGTYVQELQVAEGNLILAEENLKSSQNMLDYAEKMFRKGYITQLQLEANRFSVQQAELDLGAQTTARRVLVEYTKPKTVKELESARDSAEAQMLAEKAAADLEKSKLERLKEQLLSTVIVAPRDGMVVYNNEQSRRRRSNNDIDIYEGATVREFQTIIRLPDLDQMQVRVSVHETKVSKVKAGMPAVIQMLDHEYDGHVVSVANQPEPGSWFSSSVKEYATVVSIDDESLSDLKPGMTAEVTITIAEHEGVLMVPLLAVVEIGEDHYFAYVRTDKGFEKRPVVIGASNDTAIEIRDGLVEGERVILNPRAVIPEVRTEMTDAQQRESEKESEDDREADANKGGEAKPPRSPGMPSEGGRPPASKKSGGPPRQPLMTYDADKDGKVTKAEVPDRMKGFFDRLDANKDGGIDAQEADAAAKRFRAQAGAGPTSAPAESG</sequence>
<reference evidence="7 8" key="1">
    <citation type="submission" date="2019-02" db="EMBL/GenBank/DDBJ databases">
        <title>Deep-cultivation of Planctomycetes and their phenomic and genomic characterization uncovers novel biology.</title>
        <authorList>
            <person name="Wiegand S."/>
            <person name="Jogler M."/>
            <person name="Boedeker C."/>
            <person name="Pinto D."/>
            <person name="Vollmers J."/>
            <person name="Rivas-Marin E."/>
            <person name="Kohn T."/>
            <person name="Peeters S.H."/>
            <person name="Heuer A."/>
            <person name="Rast P."/>
            <person name="Oberbeckmann S."/>
            <person name="Bunk B."/>
            <person name="Jeske O."/>
            <person name="Meyerdierks A."/>
            <person name="Storesund J.E."/>
            <person name="Kallscheuer N."/>
            <person name="Luecker S."/>
            <person name="Lage O.M."/>
            <person name="Pohl T."/>
            <person name="Merkel B.J."/>
            <person name="Hornburger P."/>
            <person name="Mueller R.-W."/>
            <person name="Bruemmer F."/>
            <person name="Labrenz M."/>
            <person name="Spormann A.M."/>
            <person name="Op den Camp H."/>
            <person name="Overmann J."/>
            <person name="Amann R."/>
            <person name="Jetten M.S.M."/>
            <person name="Mascher T."/>
            <person name="Medema M.H."/>
            <person name="Devos D.P."/>
            <person name="Kaster A.-K."/>
            <person name="Ovreas L."/>
            <person name="Rohde M."/>
            <person name="Galperin M.Y."/>
            <person name="Jogler C."/>
        </authorList>
    </citation>
    <scope>NUCLEOTIDE SEQUENCE [LARGE SCALE GENOMIC DNA]</scope>
    <source>
        <strain evidence="7 8">Pan216</strain>
    </source>
</reference>
<accession>A0A518B388</accession>
<dbReference type="SUPFAM" id="SSF47473">
    <property type="entry name" value="EF-hand"/>
    <property type="match status" value="1"/>
</dbReference>
<dbReference type="PANTHER" id="PTHR32347:SF23">
    <property type="entry name" value="BLL5650 PROTEIN"/>
    <property type="match status" value="1"/>
</dbReference>
<dbReference type="GO" id="GO:0030313">
    <property type="term" value="C:cell envelope"/>
    <property type="evidence" value="ECO:0007669"/>
    <property type="project" value="UniProtKB-SubCell"/>
</dbReference>
<keyword evidence="5" id="KW-1133">Transmembrane helix</keyword>
<evidence type="ECO:0000313" key="7">
    <source>
        <dbReference type="EMBL" id="QDU61463.1"/>
    </source>
</evidence>
<evidence type="ECO:0000256" key="2">
    <source>
        <dbReference type="ARBA" id="ARBA00023054"/>
    </source>
</evidence>
<dbReference type="GO" id="GO:0005509">
    <property type="term" value="F:calcium ion binding"/>
    <property type="evidence" value="ECO:0007669"/>
    <property type="project" value="InterPro"/>
</dbReference>
<feature type="compositionally biased region" description="Basic and acidic residues" evidence="4">
    <location>
        <begin position="496"/>
        <end position="506"/>
    </location>
</feature>
<evidence type="ECO:0000259" key="6">
    <source>
        <dbReference type="PROSITE" id="PS50222"/>
    </source>
</evidence>
<dbReference type="Gene3D" id="1.10.238.10">
    <property type="entry name" value="EF-hand"/>
    <property type="match status" value="1"/>
</dbReference>
<dbReference type="KEGG" id="knv:Pan216_23230"/>
<feature type="compositionally biased region" description="Basic and acidic residues" evidence="4">
    <location>
        <begin position="537"/>
        <end position="553"/>
    </location>
</feature>
<feature type="transmembrane region" description="Helical" evidence="5">
    <location>
        <begin position="22"/>
        <end position="41"/>
    </location>
</feature>
<dbReference type="Pfam" id="PF13202">
    <property type="entry name" value="EF-hand_5"/>
    <property type="match status" value="1"/>
</dbReference>
<dbReference type="OrthoDB" id="259669at2"/>
<proteinExistence type="predicted"/>
<feature type="compositionally biased region" description="Basic and acidic residues" evidence="4">
    <location>
        <begin position="474"/>
        <end position="487"/>
    </location>
</feature>